<dbReference type="AlphaFoldDB" id="A0A3B0BXY9"/>
<dbReference type="PANTHER" id="PTHR21621">
    <property type="entry name" value="RIBOSOMAL PROTEIN S6 MODIFICATION PROTEIN"/>
    <property type="match status" value="1"/>
</dbReference>
<dbReference type="Gene3D" id="3.30.470.20">
    <property type="entry name" value="ATP-grasp fold, B domain"/>
    <property type="match status" value="1"/>
</dbReference>
<protein>
    <recommendedName>
        <fullName evidence="2">ATP-grasp domain-containing protein</fullName>
    </recommendedName>
</protein>
<accession>A0A3B0BXY9</accession>
<dbReference type="GO" id="GO:0018169">
    <property type="term" value="F:ribosomal S6-glutamic acid ligase activity"/>
    <property type="evidence" value="ECO:0007669"/>
    <property type="project" value="TreeGrafter"/>
</dbReference>
<dbReference type="GO" id="GO:0009432">
    <property type="term" value="P:SOS response"/>
    <property type="evidence" value="ECO:0007669"/>
    <property type="project" value="TreeGrafter"/>
</dbReference>
<feature type="domain" description="ATP-grasp" evidence="2">
    <location>
        <begin position="135"/>
        <end position="310"/>
    </location>
</feature>
<keyword evidence="1" id="KW-0547">Nucleotide-binding</keyword>
<evidence type="ECO:0000313" key="4">
    <source>
        <dbReference type="Proteomes" id="UP000270343"/>
    </source>
</evidence>
<dbReference type="InterPro" id="IPR011761">
    <property type="entry name" value="ATP-grasp"/>
</dbReference>
<proteinExistence type="predicted"/>
<organism evidence="3 4">
    <name type="scientific">Streptomyces klenkii</name>
    <dbReference type="NCBI Taxonomy" id="1420899"/>
    <lineage>
        <taxon>Bacteria</taxon>
        <taxon>Bacillati</taxon>
        <taxon>Actinomycetota</taxon>
        <taxon>Actinomycetes</taxon>
        <taxon>Kitasatosporales</taxon>
        <taxon>Streptomycetaceae</taxon>
        <taxon>Streptomyces</taxon>
    </lineage>
</organism>
<dbReference type="Proteomes" id="UP000270343">
    <property type="component" value="Unassembled WGS sequence"/>
</dbReference>
<comment type="caution">
    <text evidence="3">The sequence shown here is derived from an EMBL/GenBank/DDBJ whole genome shotgun (WGS) entry which is preliminary data.</text>
</comment>
<keyword evidence="4" id="KW-1185">Reference proteome</keyword>
<evidence type="ECO:0000259" key="2">
    <source>
        <dbReference type="PROSITE" id="PS50975"/>
    </source>
</evidence>
<sequence>MVQRPMARKSVLIVSNTNDLHALAVRRELAARGFPVHLLACDRLRDHLLTSGFGSEPFLETEGGRVETAGVSTVWWRRPSLDQRLPEGALDEDQVHFVNANCKATLRSFLRGSFTGTWVSSPEATDRAADKLHQLNVARRLGLRVPDTLLSNDPASVRAFHRRHGGRVIIKAALNSSRVFLATRPADLDRISDAQIRAVPSLYQEFIPGTAHLRVNCFGTDIHAALIETDALDWRPDINVPISAHRIDAALQKQLIALLEALDLRTGVMDLKISDRGETVWFEVNPQGQFLFLEPLTGQNLLAAFTEFLLRA</sequence>
<dbReference type="EMBL" id="RBAM01000001">
    <property type="protein sequence ID" value="RKN77238.1"/>
    <property type="molecule type" value="Genomic_DNA"/>
</dbReference>
<evidence type="ECO:0000256" key="1">
    <source>
        <dbReference type="PROSITE-ProRule" id="PRU00409"/>
    </source>
</evidence>
<dbReference type="GO" id="GO:0046872">
    <property type="term" value="F:metal ion binding"/>
    <property type="evidence" value="ECO:0007669"/>
    <property type="project" value="InterPro"/>
</dbReference>
<dbReference type="GO" id="GO:0005524">
    <property type="term" value="F:ATP binding"/>
    <property type="evidence" value="ECO:0007669"/>
    <property type="project" value="UniProtKB-UniRule"/>
</dbReference>
<evidence type="ECO:0000313" key="3">
    <source>
        <dbReference type="EMBL" id="RKN77238.1"/>
    </source>
</evidence>
<name>A0A3B0BXY9_9ACTN</name>
<dbReference type="SUPFAM" id="SSF56059">
    <property type="entry name" value="Glutathione synthetase ATP-binding domain-like"/>
    <property type="match status" value="1"/>
</dbReference>
<keyword evidence="1" id="KW-0067">ATP-binding</keyword>
<dbReference type="GO" id="GO:0005737">
    <property type="term" value="C:cytoplasm"/>
    <property type="evidence" value="ECO:0007669"/>
    <property type="project" value="TreeGrafter"/>
</dbReference>
<reference evidence="3 4" key="1">
    <citation type="journal article" date="2015" name="Antonie Van Leeuwenhoek">
        <title>Streptomyces klenkii sp. nov., isolated from deep marine sediment.</title>
        <authorList>
            <person name="Veyisoglu A."/>
            <person name="Sahin N."/>
        </authorList>
    </citation>
    <scope>NUCLEOTIDE SEQUENCE [LARGE SCALE GENOMIC DNA]</scope>
    <source>
        <strain evidence="3 4">KCTC 29202</strain>
    </source>
</reference>
<gene>
    <name evidence="3" type="ORF">D7231_00360</name>
</gene>
<dbReference type="PANTHER" id="PTHR21621:SF0">
    <property type="entry name" value="BETA-CITRYLGLUTAMATE SYNTHASE B-RELATED"/>
    <property type="match status" value="1"/>
</dbReference>
<dbReference type="PROSITE" id="PS50975">
    <property type="entry name" value="ATP_GRASP"/>
    <property type="match status" value="1"/>
</dbReference>